<dbReference type="GO" id="GO:0071222">
    <property type="term" value="P:cellular response to lipopolysaccharide"/>
    <property type="evidence" value="ECO:0007669"/>
    <property type="project" value="TreeGrafter"/>
</dbReference>
<reference evidence="12 13" key="1">
    <citation type="submission" date="2013-11" db="EMBL/GenBank/DDBJ databases">
        <title>The Damaraland mole rat (Fukomys damarensis) genome and evolution of African mole rats.</title>
        <authorList>
            <person name="Gladyshev V.N."/>
            <person name="Fang X."/>
        </authorList>
    </citation>
    <scope>NUCLEOTIDE SEQUENCE [LARGE SCALE GENOMIC DNA]</scope>
    <source>
        <tissue evidence="12">Liver</tissue>
    </source>
</reference>
<dbReference type="GO" id="GO:0031295">
    <property type="term" value="P:T cell costimulation"/>
    <property type="evidence" value="ECO:0007669"/>
    <property type="project" value="InterPro"/>
</dbReference>
<evidence type="ECO:0000256" key="4">
    <source>
        <dbReference type="ARBA" id="ARBA00022729"/>
    </source>
</evidence>
<feature type="domain" description="Ig-like" evidence="11">
    <location>
        <begin position="26"/>
        <end position="150"/>
    </location>
</feature>
<name>A0A091DJU1_FUKDA</name>
<dbReference type="Proteomes" id="UP000028990">
    <property type="component" value="Unassembled WGS sequence"/>
</dbReference>
<evidence type="ECO:0000256" key="5">
    <source>
        <dbReference type="ARBA" id="ARBA00022989"/>
    </source>
</evidence>
<dbReference type="GO" id="GO:0042102">
    <property type="term" value="P:positive regulation of T cell proliferation"/>
    <property type="evidence" value="ECO:0007669"/>
    <property type="project" value="TreeGrafter"/>
</dbReference>
<dbReference type="PANTHER" id="PTHR25466:SF4">
    <property type="entry name" value="T-LYMPHOCYTE ACTIVATION ANTIGEN CD80"/>
    <property type="match status" value="1"/>
</dbReference>
<dbReference type="PANTHER" id="PTHR25466">
    <property type="entry name" value="T-LYMPHOCYTE ACTIVATION ANTIGEN"/>
    <property type="match status" value="1"/>
</dbReference>
<dbReference type="InterPro" id="IPR003599">
    <property type="entry name" value="Ig_sub"/>
</dbReference>
<feature type="domain" description="Ig-like" evidence="11">
    <location>
        <begin position="161"/>
        <end position="244"/>
    </location>
</feature>
<evidence type="ECO:0000256" key="6">
    <source>
        <dbReference type="ARBA" id="ARBA00023136"/>
    </source>
</evidence>
<evidence type="ECO:0000313" key="12">
    <source>
        <dbReference type="EMBL" id="KFO30728.1"/>
    </source>
</evidence>
<comment type="subcellular location">
    <subcellularLocation>
        <location evidence="1">Cell membrane</location>
        <topology evidence="1">Single-pass type I membrane protein</topology>
    </subcellularLocation>
</comment>
<evidence type="ECO:0000256" key="8">
    <source>
        <dbReference type="ARBA" id="ARBA00023170"/>
    </source>
</evidence>
<keyword evidence="8" id="KW-0675">Receptor</keyword>
<proteinExistence type="predicted"/>
<protein>
    <submittedName>
        <fullName evidence="12">T-lymphocyte activation antigen CD80</fullName>
    </submittedName>
</protein>
<keyword evidence="10" id="KW-0393">Immunoglobulin domain</keyword>
<keyword evidence="13" id="KW-1185">Reference proteome</keyword>
<dbReference type="AlphaFoldDB" id="A0A091DJU1"/>
<keyword evidence="2" id="KW-1003">Cell membrane</keyword>
<dbReference type="InterPro" id="IPR013162">
    <property type="entry name" value="CD80_C2-set"/>
</dbReference>
<dbReference type="eggNOG" id="ENOG502S5B5">
    <property type="taxonomic scope" value="Eukaryota"/>
</dbReference>
<dbReference type="CDD" id="cd16083">
    <property type="entry name" value="IgC1_CD80"/>
    <property type="match status" value="1"/>
</dbReference>
<dbReference type="GO" id="GO:0006955">
    <property type="term" value="P:immune response"/>
    <property type="evidence" value="ECO:0007669"/>
    <property type="project" value="TreeGrafter"/>
</dbReference>
<evidence type="ECO:0000313" key="13">
    <source>
        <dbReference type="Proteomes" id="UP000028990"/>
    </source>
</evidence>
<dbReference type="PROSITE" id="PS50835">
    <property type="entry name" value="IG_LIKE"/>
    <property type="match status" value="2"/>
</dbReference>
<dbReference type="Pfam" id="PF08205">
    <property type="entry name" value="C2-set_2"/>
    <property type="match status" value="1"/>
</dbReference>
<dbReference type="InterPro" id="IPR007110">
    <property type="entry name" value="Ig-like_dom"/>
</dbReference>
<organism evidence="12 13">
    <name type="scientific">Fukomys damarensis</name>
    <name type="common">Damaraland mole rat</name>
    <name type="synonym">Cryptomys damarensis</name>
    <dbReference type="NCBI Taxonomy" id="885580"/>
    <lineage>
        <taxon>Eukaryota</taxon>
        <taxon>Metazoa</taxon>
        <taxon>Chordata</taxon>
        <taxon>Craniata</taxon>
        <taxon>Vertebrata</taxon>
        <taxon>Euteleostomi</taxon>
        <taxon>Mammalia</taxon>
        <taxon>Eutheria</taxon>
        <taxon>Euarchontoglires</taxon>
        <taxon>Glires</taxon>
        <taxon>Rodentia</taxon>
        <taxon>Hystricomorpha</taxon>
        <taxon>Bathyergidae</taxon>
        <taxon>Fukomys</taxon>
    </lineage>
</organism>
<evidence type="ECO:0000256" key="3">
    <source>
        <dbReference type="ARBA" id="ARBA00022692"/>
    </source>
</evidence>
<dbReference type="InterPro" id="IPR013106">
    <property type="entry name" value="Ig_V-set"/>
</dbReference>
<dbReference type="GO" id="GO:0015026">
    <property type="term" value="F:coreceptor activity"/>
    <property type="evidence" value="ECO:0007669"/>
    <property type="project" value="InterPro"/>
</dbReference>
<gene>
    <name evidence="12" type="ORF">H920_07831</name>
</gene>
<dbReference type="InterPro" id="IPR051713">
    <property type="entry name" value="T-cell_Activation_Regulation"/>
</dbReference>
<dbReference type="GO" id="GO:0007166">
    <property type="term" value="P:cell surface receptor signaling pathway"/>
    <property type="evidence" value="ECO:0007669"/>
    <property type="project" value="TreeGrafter"/>
</dbReference>
<evidence type="ECO:0000256" key="7">
    <source>
        <dbReference type="ARBA" id="ARBA00023157"/>
    </source>
</evidence>
<evidence type="ECO:0000256" key="10">
    <source>
        <dbReference type="ARBA" id="ARBA00023319"/>
    </source>
</evidence>
<evidence type="ECO:0000256" key="2">
    <source>
        <dbReference type="ARBA" id="ARBA00022475"/>
    </source>
</evidence>
<dbReference type="InterPro" id="IPR036179">
    <property type="entry name" value="Ig-like_dom_sf"/>
</dbReference>
<dbReference type="FunFam" id="2.60.40.10:FF:000910">
    <property type="entry name" value="T-lymphocyte activation antigen CD80"/>
    <property type="match status" value="1"/>
</dbReference>
<keyword evidence="3" id="KW-0812">Transmembrane</keyword>
<keyword evidence="7" id="KW-1015">Disulfide bond</keyword>
<evidence type="ECO:0000256" key="9">
    <source>
        <dbReference type="ARBA" id="ARBA00023180"/>
    </source>
</evidence>
<keyword evidence="9" id="KW-0325">Glycoprotein</keyword>
<keyword evidence="4" id="KW-0732">Signal</keyword>
<keyword evidence="5" id="KW-1133">Transmembrane helix</keyword>
<dbReference type="SUPFAM" id="SSF48726">
    <property type="entry name" value="Immunoglobulin"/>
    <property type="match status" value="2"/>
</dbReference>
<dbReference type="GO" id="GO:0009897">
    <property type="term" value="C:external side of plasma membrane"/>
    <property type="evidence" value="ECO:0007669"/>
    <property type="project" value="TreeGrafter"/>
</dbReference>
<dbReference type="GO" id="GO:0042130">
    <property type="term" value="P:negative regulation of T cell proliferation"/>
    <property type="evidence" value="ECO:0007669"/>
    <property type="project" value="TreeGrafter"/>
</dbReference>
<keyword evidence="6" id="KW-0472">Membrane</keyword>
<evidence type="ECO:0000256" key="1">
    <source>
        <dbReference type="ARBA" id="ARBA00004251"/>
    </source>
</evidence>
<dbReference type="InterPro" id="IPR013783">
    <property type="entry name" value="Ig-like_fold"/>
</dbReference>
<dbReference type="Gene3D" id="2.60.40.10">
    <property type="entry name" value="Immunoglobulins"/>
    <property type="match status" value="2"/>
</dbReference>
<dbReference type="SMART" id="SM00409">
    <property type="entry name" value="IG"/>
    <property type="match status" value="1"/>
</dbReference>
<accession>A0A091DJU1</accession>
<dbReference type="InterPro" id="IPR037676">
    <property type="entry name" value="CD80_IgC"/>
</dbReference>
<sequence length="347" mass="38643">MGPTVTMVPSWVWFSNAGFESQKNSPTKNLSSASIKDALGSWCSVTTVIIRGGRQVTKAVREAVILSCEYNISVNELERIRVYWQKDRQAVLSLTFGKTKKWTGYENRTILDIPNNLSLVILTLRLTDRGTYSCVVQKPEKNGFKMEHLSSVMLSIRADFPAPSITDLGNLSTNIKRILCSTSGGFPKPHLSWLENGEETDAVNTTIFQDPQTELFTVRSELHFNTTSNHSFKCLIKYGDATVSETFTWQKSQQQDGPDNRNDQFSVSMTCLSTAAVFLVIVFGALACSSPACICDDLFQKLLQTARTILPVLQDKTLPFRALHKQTSATLHGHHSSSGDLDSRTYK</sequence>
<dbReference type="EMBL" id="KN122382">
    <property type="protein sequence ID" value="KFO30728.1"/>
    <property type="molecule type" value="Genomic_DNA"/>
</dbReference>
<dbReference type="Pfam" id="PF07686">
    <property type="entry name" value="V-set"/>
    <property type="match status" value="1"/>
</dbReference>
<evidence type="ECO:0000259" key="11">
    <source>
        <dbReference type="PROSITE" id="PS50835"/>
    </source>
</evidence>